<organism evidence="2 3">
    <name type="scientific">Arthrobacter burdickii</name>
    <dbReference type="NCBI Taxonomy" id="3035920"/>
    <lineage>
        <taxon>Bacteria</taxon>
        <taxon>Bacillati</taxon>
        <taxon>Actinomycetota</taxon>
        <taxon>Actinomycetes</taxon>
        <taxon>Micrococcales</taxon>
        <taxon>Micrococcaceae</taxon>
        <taxon>Arthrobacter</taxon>
    </lineage>
</organism>
<dbReference type="Proteomes" id="UP001174209">
    <property type="component" value="Unassembled WGS sequence"/>
</dbReference>
<dbReference type="InterPro" id="IPR023393">
    <property type="entry name" value="START-like_dom_sf"/>
</dbReference>
<protein>
    <submittedName>
        <fullName evidence="2">SRPBCC family protein</fullName>
    </submittedName>
</protein>
<dbReference type="RefSeq" id="WP_301225173.1">
    <property type="nucleotide sequence ID" value="NZ_JAROCG010000001.1"/>
</dbReference>
<sequence>MTVAFTCTTTTPIGQSELFERSRSIDAHTGSMRFSRERAVGGVTSGLIGLGEQVTWRAWHFGLPLRMTSIITEFDAPSRFVDEQLRGPFRAFRHVHEFSTADGTTTMIDRIEFTAPFGVVGTAVERILLRPYVRHLIVVRNRFLTTAPASRLRLPAASPRAVPAGPPAGECGTGGTP</sequence>
<evidence type="ECO:0000313" key="2">
    <source>
        <dbReference type="EMBL" id="MDN4610192.1"/>
    </source>
</evidence>
<feature type="region of interest" description="Disordered" evidence="1">
    <location>
        <begin position="156"/>
        <end position="177"/>
    </location>
</feature>
<gene>
    <name evidence="2" type="ORF">P5G52_04855</name>
</gene>
<keyword evidence="3" id="KW-1185">Reference proteome</keyword>
<dbReference type="SUPFAM" id="SSF55961">
    <property type="entry name" value="Bet v1-like"/>
    <property type="match status" value="1"/>
</dbReference>
<comment type="caution">
    <text evidence="2">The sequence shown here is derived from an EMBL/GenBank/DDBJ whole genome shotgun (WGS) entry which is preliminary data.</text>
</comment>
<evidence type="ECO:0000256" key="1">
    <source>
        <dbReference type="SAM" id="MobiDB-lite"/>
    </source>
</evidence>
<accession>A0ABT8JZD2</accession>
<reference evidence="2" key="1">
    <citation type="submission" date="2023-06" db="EMBL/GenBank/DDBJ databases">
        <title>MT1 and MT2 Draft Genomes of Novel Species.</title>
        <authorList>
            <person name="Venkateswaran K."/>
        </authorList>
    </citation>
    <scope>NUCLEOTIDE SEQUENCE</scope>
    <source>
        <strain evidence="2">IIF3SC-B10</strain>
    </source>
</reference>
<dbReference type="EMBL" id="JAROCG010000001">
    <property type="protein sequence ID" value="MDN4610192.1"/>
    <property type="molecule type" value="Genomic_DNA"/>
</dbReference>
<dbReference type="CDD" id="cd07820">
    <property type="entry name" value="SRPBCC_3"/>
    <property type="match status" value="1"/>
</dbReference>
<evidence type="ECO:0000313" key="3">
    <source>
        <dbReference type="Proteomes" id="UP001174209"/>
    </source>
</evidence>
<name>A0ABT8JZD2_9MICC</name>
<proteinExistence type="predicted"/>
<dbReference type="Gene3D" id="3.30.530.20">
    <property type="match status" value="1"/>
</dbReference>